<proteinExistence type="predicted"/>
<dbReference type="AlphaFoldDB" id="A0A7U2F622"/>
<reference evidence="3" key="1">
    <citation type="journal article" date="2021" name="BMC Genomics">
        <title>Chromosome-level genome assembly and manually-curated proteome of model necrotroph Parastagonospora nodorum Sn15 reveals a genome-wide trove of candidate effector homologs, and redundancy of virulence-related functions within an accessory chromosome.</title>
        <authorList>
            <person name="Bertazzoni S."/>
            <person name="Jones D.A.B."/>
            <person name="Phan H.T."/>
            <person name="Tan K.-C."/>
            <person name="Hane J.K."/>
        </authorList>
    </citation>
    <scope>NUCLEOTIDE SEQUENCE [LARGE SCALE GENOMIC DNA]</scope>
    <source>
        <strain evidence="3">SN15 / ATCC MYA-4574 / FGSC 10173)</strain>
    </source>
</reference>
<name>A0A7U2F622_PHANO</name>
<feature type="compositionally biased region" description="Polar residues" evidence="1">
    <location>
        <begin position="1"/>
        <end position="11"/>
    </location>
</feature>
<feature type="region of interest" description="Disordered" evidence="1">
    <location>
        <begin position="1"/>
        <end position="22"/>
    </location>
</feature>
<dbReference type="PANTHER" id="PTHR42070">
    <property type="entry name" value="FILAMENT ASSOCIATED PROTEIN, PUTATIVE (AFU_ORTHOLOGUE AFUA_8G06630)-RELATED"/>
    <property type="match status" value="1"/>
</dbReference>
<dbReference type="CDD" id="cd14688">
    <property type="entry name" value="bZIP_YAP"/>
    <property type="match status" value="1"/>
</dbReference>
<evidence type="ECO:0000256" key="1">
    <source>
        <dbReference type="SAM" id="MobiDB-lite"/>
    </source>
</evidence>
<accession>A0A7U2F622</accession>
<dbReference type="OrthoDB" id="4505928at2759"/>
<protein>
    <recommendedName>
        <fullName evidence="4">BZIP domain-containing protein</fullName>
    </recommendedName>
</protein>
<keyword evidence="3" id="KW-1185">Reference proteome</keyword>
<dbReference type="OMA" id="RISQKAQ"/>
<evidence type="ECO:0000313" key="3">
    <source>
        <dbReference type="Proteomes" id="UP000663193"/>
    </source>
</evidence>
<dbReference type="Proteomes" id="UP000663193">
    <property type="component" value="Chromosome 7"/>
</dbReference>
<dbReference type="PANTHER" id="PTHR42070:SF1">
    <property type="entry name" value="FILAMENT ASSOCIATED PROTEIN, PUTATIVE (AFU_ORTHOLOGUE AFUA_8G06630)-RELATED"/>
    <property type="match status" value="1"/>
</dbReference>
<evidence type="ECO:0000313" key="2">
    <source>
        <dbReference type="EMBL" id="QRC97175.1"/>
    </source>
</evidence>
<gene>
    <name evidence="2" type="ORF">JI435_139490</name>
</gene>
<dbReference type="VEuPathDB" id="FungiDB:JI435_139490"/>
<organism evidence="2 3">
    <name type="scientific">Phaeosphaeria nodorum (strain SN15 / ATCC MYA-4574 / FGSC 10173)</name>
    <name type="common">Glume blotch fungus</name>
    <name type="synonym">Parastagonospora nodorum</name>
    <dbReference type="NCBI Taxonomy" id="321614"/>
    <lineage>
        <taxon>Eukaryota</taxon>
        <taxon>Fungi</taxon>
        <taxon>Dikarya</taxon>
        <taxon>Ascomycota</taxon>
        <taxon>Pezizomycotina</taxon>
        <taxon>Dothideomycetes</taxon>
        <taxon>Pleosporomycetidae</taxon>
        <taxon>Pleosporales</taxon>
        <taxon>Pleosporineae</taxon>
        <taxon>Phaeosphaeriaceae</taxon>
        <taxon>Parastagonospora</taxon>
    </lineage>
</organism>
<dbReference type="EMBL" id="CP069029">
    <property type="protein sequence ID" value="QRC97175.1"/>
    <property type="molecule type" value="Genomic_DNA"/>
</dbReference>
<sequence>MNDIRSSQKAQNLARIRDNQRRSRARRKEYLQELEAKIRACEQIGIEASSEIQSAARKVVDENRKLRSLLHERGVSEAEIVMALGGSGDRSYDQISTAPSLNARLDRKLTCNTLSSTELPAPSQQVPTVPAISIPPLCSTTLSCTDSPSPGSIVSSMGTPPPATYSTSFFSTPVTPPAPEIKTEDVRYGYSYDQSYNNAWQYPNEYQLLGQSPAYYNTSSCVDAANIIRNMRVDEMQESDTDLGFRVRNQNCYVNSNMVFNMMDKYSTQHSIV</sequence>
<evidence type="ECO:0008006" key="4">
    <source>
        <dbReference type="Google" id="ProtNLM"/>
    </source>
</evidence>